<name>A0A1E3Q7I5_LIPST</name>
<dbReference type="InterPro" id="IPR056451">
    <property type="entry name" value="Znf_Tbcl_Rhp7"/>
</dbReference>
<feature type="domain" description="DNA repair protein rhp7 treble clef" evidence="2">
    <location>
        <begin position="104"/>
        <end position="142"/>
    </location>
</feature>
<dbReference type="SUPFAM" id="SSF52047">
    <property type="entry name" value="RNI-like"/>
    <property type="match status" value="1"/>
</dbReference>
<dbReference type="GO" id="GO:0000715">
    <property type="term" value="P:nucleotide-excision repair, DNA damage recognition"/>
    <property type="evidence" value="ECO:0007669"/>
    <property type="project" value="EnsemblFungi"/>
</dbReference>
<dbReference type="EMBL" id="KV454293">
    <property type="protein sequence ID" value="ODQ73665.1"/>
    <property type="molecule type" value="Genomic_DNA"/>
</dbReference>
<dbReference type="GO" id="GO:0008104">
    <property type="term" value="P:intracellular protein localization"/>
    <property type="evidence" value="ECO:0007669"/>
    <property type="project" value="EnsemblFungi"/>
</dbReference>
<dbReference type="InterPro" id="IPR032675">
    <property type="entry name" value="LRR_dom_sf"/>
</dbReference>
<dbReference type="GO" id="GO:0004842">
    <property type="term" value="F:ubiquitin-protein transferase activity"/>
    <property type="evidence" value="ECO:0007669"/>
    <property type="project" value="EnsemblFungi"/>
</dbReference>
<evidence type="ECO:0000256" key="1">
    <source>
        <dbReference type="SAM" id="MobiDB-lite"/>
    </source>
</evidence>
<dbReference type="Proteomes" id="UP000094385">
    <property type="component" value="Unassembled WGS sequence"/>
</dbReference>
<dbReference type="GO" id="GO:0009411">
    <property type="term" value="P:response to UV"/>
    <property type="evidence" value="ECO:0007669"/>
    <property type="project" value="EnsemblFungi"/>
</dbReference>
<dbReference type="GO" id="GO:0031146">
    <property type="term" value="P:SCF-dependent proteasomal ubiquitin-dependent protein catabolic process"/>
    <property type="evidence" value="ECO:0007669"/>
    <property type="project" value="TreeGrafter"/>
</dbReference>
<dbReference type="GO" id="GO:0008094">
    <property type="term" value="F:ATP-dependent activity, acting on DNA"/>
    <property type="evidence" value="ECO:0007669"/>
    <property type="project" value="EnsemblFungi"/>
</dbReference>
<protein>
    <recommendedName>
        <fullName evidence="2">DNA repair protein rhp7 treble clef domain-containing protein</fullName>
    </recommendedName>
</protein>
<gene>
    <name evidence="3" type="ORF">LIPSTDRAFT_70687</name>
</gene>
<dbReference type="Pfam" id="PF23550">
    <property type="entry name" value="zf_Tbcl_Rhp7"/>
    <property type="match status" value="1"/>
</dbReference>
<organism evidence="3 4">
    <name type="scientific">Lipomyces starkeyi NRRL Y-11557</name>
    <dbReference type="NCBI Taxonomy" id="675824"/>
    <lineage>
        <taxon>Eukaryota</taxon>
        <taxon>Fungi</taxon>
        <taxon>Dikarya</taxon>
        <taxon>Ascomycota</taxon>
        <taxon>Saccharomycotina</taxon>
        <taxon>Lipomycetes</taxon>
        <taxon>Lipomycetales</taxon>
        <taxon>Lipomycetaceae</taxon>
        <taxon>Lipomyces</taxon>
    </lineage>
</organism>
<dbReference type="STRING" id="675824.A0A1E3Q7I5"/>
<dbReference type="SMART" id="SM00367">
    <property type="entry name" value="LRR_CC"/>
    <property type="match status" value="6"/>
</dbReference>
<dbReference type="GO" id="GO:0003684">
    <property type="term" value="F:damaged DNA binding"/>
    <property type="evidence" value="ECO:0007669"/>
    <property type="project" value="EnsemblFungi"/>
</dbReference>
<keyword evidence="4" id="KW-1185">Reference proteome</keyword>
<dbReference type="GO" id="GO:0000113">
    <property type="term" value="C:nucleotide-excision repair factor 4 complex"/>
    <property type="evidence" value="ECO:0007669"/>
    <property type="project" value="EnsemblFungi"/>
</dbReference>
<dbReference type="OrthoDB" id="1924287at2759"/>
<accession>A0A1E3Q7I5</accession>
<feature type="compositionally biased region" description="Polar residues" evidence="1">
    <location>
        <begin position="38"/>
        <end position="48"/>
    </location>
</feature>
<evidence type="ECO:0000259" key="2">
    <source>
        <dbReference type="Pfam" id="PF23550"/>
    </source>
</evidence>
<reference evidence="3 4" key="1">
    <citation type="journal article" date="2016" name="Proc. Natl. Acad. Sci. U.S.A.">
        <title>Comparative genomics of biotechnologically important yeasts.</title>
        <authorList>
            <person name="Riley R."/>
            <person name="Haridas S."/>
            <person name="Wolfe K.H."/>
            <person name="Lopes M.R."/>
            <person name="Hittinger C.T."/>
            <person name="Goeker M."/>
            <person name="Salamov A.A."/>
            <person name="Wisecaver J.H."/>
            <person name="Long T.M."/>
            <person name="Calvey C.H."/>
            <person name="Aerts A.L."/>
            <person name="Barry K.W."/>
            <person name="Choi C."/>
            <person name="Clum A."/>
            <person name="Coughlan A.Y."/>
            <person name="Deshpande S."/>
            <person name="Douglass A.P."/>
            <person name="Hanson S.J."/>
            <person name="Klenk H.-P."/>
            <person name="LaButti K.M."/>
            <person name="Lapidus A."/>
            <person name="Lindquist E.A."/>
            <person name="Lipzen A.M."/>
            <person name="Meier-Kolthoff J.P."/>
            <person name="Ohm R.A."/>
            <person name="Otillar R.P."/>
            <person name="Pangilinan J.L."/>
            <person name="Peng Y."/>
            <person name="Rokas A."/>
            <person name="Rosa C.A."/>
            <person name="Scheuner C."/>
            <person name="Sibirny A.A."/>
            <person name="Slot J.C."/>
            <person name="Stielow J.B."/>
            <person name="Sun H."/>
            <person name="Kurtzman C.P."/>
            <person name="Blackwell M."/>
            <person name="Grigoriev I.V."/>
            <person name="Jeffries T.W."/>
        </authorList>
    </citation>
    <scope>NUCLEOTIDE SEQUENCE [LARGE SCALE GENOMIC DNA]</scope>
    <source>
        <strain evidence="3 4">NRRL Y-11557</strain>
    </source>
</reference>
<evidence type="ECO:0000313" key="3">
    <source>
        <dbReference type="EMBL" id="ODQ73665.1"/>
    </source>
</evidence>
<feature type="region of interest" description="Disordered" evidence="1">
    <location>
        <begin position="38"/>
        <end position="99"/>
    </location>
</feature>
<evidence type="ECO:0000313" key="4">
    <source>
        <dbReference type="Proteomes" id="UP000094385"/>
    </source>
</evidence>
<feature type="compositionally biased region" description="Low complexity" evidence="1">
    <location>
        <begin position="49"/>
        <end position="62"/>
    </location>
</feature>
<sequence length="555" mass="62041">MSRNAGGSRVRGPNSALTEFLRERGIDANAIRHRYEETLQQQATTSPDTVVTVSGSSATSRSLSRDEVETTVSSSSRSRKRTKKKHEDSDDEGELLARMTRPRPGQIDFCAECQCRFTVTAYSKTARDGNGLLCHSCGSKYAQEEKQQKKTQISSRKRKKSIAAALLDKQEFAVPKLQDLCIKVIAKYIEDVEILGDIGDFNMEKIARILSRNRSLKDNTLKLFLNPSIKRLHFWDCSNLSSDSLELIASYCPLLESLTLSMCGQMTDKVIDYYSTNLRNLHSLTINGGFLITSGCWVRFFDKIGSQLVRFSLANTLRFNRESLQALVRNCSATLEELSLSRVGSLKNEDIPLLLQLPKLTALELSYMRDAITDDDVIDLLRVIGPRLVTLNLDDSGDLTDKFLLEGVRPYCGRLQNLSLALCDGFTDAGVRDVFKDWEFNNGLINANFSRCTNVGDEAIQALIDHSAKTLVILNLNSVYKLTTATFQLLASSDCEFLSQLDFGFVHCVGDEEIEVLTERCKSLQLIEAYGNIRITELAKVKRGVKVLGRQSDSL</sequence>
<dbReference type="InterPro" id="IPR006553">
    <property type="entry name" value="Leu-rich_rpt_Cys-con_subtyp"/>
</dbReference>
<dbReference type="GO" id="GO:0031463">
    <property type="term" value="C:Cul3-RING ubiquitin ligase complex"/>
    <property type="evidence" value="ECO:0007669"/>
    <property type="project" value="EnsemblFungi"/>
</dbReference>
<dbReference type="PANTHER" id="PTHR13318">
    <property type="entry name" value="PARTNER OF PAIRED, ISOFORM B-RELATED"/>
    <property type="match status" value="1"/>
</dbReference>
<proteinExistence type="predicted"/>
<dbReference type="GO" id="GO:0070911">
    <property type="term" value="P:global genome nucleotide-excision repair"/>
    <property type="evidence" value="ECO:0007669"/>
    <property type="project" value="EnsemblFungi"/>
</dbReference>
<dbReference type="Gene3D" id="3.80.10.10">
    <property type="entry name" value="Ribonuclease Inhibitor"/>
    <property type="match status" value="3"/>
</dbReference>
<dbReference type="GO" id="GO:0019005">
    <property type="term" value="C:SCF ubiquitin ligase complex"/>
    <property type="evidence" value="ECO:0007669"/>
    <property type="project" value="TreeGrafter"/>
</dbReference>
<dbReference type="AlphaFoldDB" id="A0A1E3Q7I5"/>